<evidence type="ECO:0000256" key="4">
    <source>
        <dbReference type="ARBA" id="ARBA00022989"/>
    </source>
</evidence>
<dbReference type="Proteomes" id="UP000031036">
    <property type="component" value="Unassembled WGS sequence"/>
</dbReference>
<dbReference type="PANTHER" id="PTHR32001">
    <property type="entry name" value="KERATINOCYTE-ASSOCIATED PROTEIN 2"/>
    <property type="match status" value="1"/>
</dbReference>
<evidence type="ECO:0000256" key="5">
    <source>
        <dbReference type="ARBA" id="ARBA00023136"/>
    </source>
</evidence>
<reference evidence="9" key="2">
    <citation type="submission" date="2018-11" db="EMBL/GenBank/DDBJ databases">
        <authorList>
            <consortium name="Pathogen Informatics"/>
        </authorList>
    </citation>
    <scope>NUCLEOTIDE SEQUENCE [LARGE SCALE GENOMIC DNA]</scope>
</reference>
<name>A0A0B2UT18_TOXCA</name>
<dbReference type="STRING" id="6265.A0A0B2UT18"/>
<dbReference type="PANTHER" id="PTHR32001:SF1">
    <property type="entry name" value="KERATINOCYTE-ASSOCIATED PROTEIN 2"/>
    <property type="match status" value="1"/>
</dbReference>
<dbReference type="GO" id="GO:0016020">
    <property type="term" value="C:membrane"/>
    <property type="evidence" value="ECO:0007669"/>
    <property type="project" value="UniProtKB-SubCell"/>
</dbReference>
<keyword evidence="5 6" id="KW-0472">Membrane</keyword>
<dbReference type="EMBL" id="JPKZ01003257">
    <property type="protein sequence ID" value="KHN72369.1"/>
    <property type="molecule type" value="Genomic_DNA"/>
</dbReference>
<keyword evidence="3 6" id="KW-0812">Transmembrane</keyword>
<comment type="subcellular location">
    <subcellularLocation>
        <location evidence="1">Membrane</location>
        <topology evidence="1">Multi-pass membrane protein</topology>
    </subcellularLocation>
</comment>
<evidence type="ECO:0000256" key="2">
    <source>
        <dbReference type="ARBA" id="ARBA00007279"/>
    </source>
</evidence>
<evidence type="ECO:0000256" key="6">
    <source>
        <dbReference type="SAM" id="Phobius"/>
    </source>
</evidence>
<dbReference type="Pfam" id="PF09775">
    <property type="entry name" value="Keratin_assoc"/>
    <property type="match status" value="1"/>
</dbReference>
<dbReference type="InterPro" id="IPR018614">
    <property type="entry name" value="KRTCAP2"/>
</dbReference>
<accession>A0A0B2UT18</accession>
<evidence type="ECO:0000256" key="3">
    <source>
        <dbReference type="ARBA" id="ARBA00022692"/>
    </source>
</evidence>
<comment type="similarity">
    <text evidence="2">Belongs to the KRTCAP2 family.</text>
</comment>
<feature type="signal peptide" evidence="7">
    <location>
        <begin position="1"/>
        <end position="27"/>
    </location>
</feature>
<evidence type="ECO:0000256" key="1">
    <source>
        <dbReference type="ARBA" id="ARBA00004141"/>
    </source>
</evidence>
<feature type="transmembrane region" description="Helical" evidence="6">
    <location>
        <begin position="34"/>
        <end position="54"/>
    </location>
</feature>
<keyword evidence="7" id="KW-0732">Signal</keyword>
<feature type="transmembrane region" description="Helical" evidence="6">
    <location>
        <begin position="66"/>
        <end position="85"/>
    </location>
</feature>
<dbReference type="AlphaFoldDB" id="A0A0B2UT18"/>
<dbReference type="OrthoDB" id="1111004at2759"/>
<keyword evidence="10" id="KW-1185">Reference proteome</keyword>
<evidence type="ECO:0000313" key="9">
    <source>
        <dbReference type="EMBL" id="VDM38774.1"/>
    </source>
</evidence>
<feature type="transmembrane region" description="Helical" evidence="6">
    <location>
        <begin position="91"/>
        <end position="110"/>
    </location>
</feature>
<feature type="chain" id="PRO_5008827433" evidence="7">
    <location>
        <begin position="28"/>
        <end position="129"/>
    </location>
</feature>
<gene>
    <name evidence="8" type="ORF">Tcan_12971</name>
    <name evidence="9" type="ORF">TCNE_LOCUS7453</name>
</gene>
<evidence type="ECO:0000313" key="10">
    <source>
        <dbReference type="Proteomes" id="UP000031036"/>
    </source>
</evidence>
<sequence length="129" mass="13604">MTNHTTSTILSFLAVLLLLAGIQVMKTELAASRAGTLVGGVLCSVLFVFILTAVSNMQMSSAGEGAKAGLFEVIICLMLAVITAASVHRVTATVCVLLCVFLVFILSSIAQTRYNTPVAQQSITLKKKK</sequence>
<reference evidence="8 10" key="1">
    <citation type="submission" date="2014-11" db="EMBL/GenBank/DDBJ databases">
        <title>Genetic blueprint of the zoonotic pathogen Toxocara canis.</title>
        <authorList>
            <person name="Zhu X.-Q."/>
            <person name="Korhonen P.K."/>
            <person name="Cai H."/>
            <person name="Young N.D."/>
            <person name="Nejsum P."/>
            <person name="von Samson-Himmelstjerna G."/>
            <person name="Boag P.R."/>
            <person name="Tan P."/>
            <person name="Li Q."/>
            <person name="Min J."/>
            <person name="Yang Y."/>
            <person name="Wang X."/>
            <person name="Fang X."/>
            <person name="Hall R.S."/>
            <person name="Hofmann A."/>
            <person name="Sternberg P.W."/>
            <person name="Jex A.R."/>
            <person name="Gasser R.B."/>
        </authorList>
    </citation>
    <scope>NUCLEOTIDE SEQUENCE [LARGE SCALE GENOMIC DNA]</scope>
    <source>
        <strain evidence="8">PN_DK_2014</strain>
    </source>
</reference>
<dbReference type="OMA" id="ITIYYMN"/>
<dbReference type="EMBL" id="UYWY01019684">
    <property type="protein sequence ID" value="VDM38774.1"/>
    <property type="molecule type" value="Genomic_DNA"/>
</dbReference>
<organism evidence="8 10">
    <name type="scientific">Toxocara canis</name>
    <name type="common">Canine roundworm</name>
    <dbReference type="NCBI Taxonomy" id="6265"/>
    <lineage>
        <taxon>Eukaryota</taxon>
        <taxon>Metazoa</taxon>
        <taxon>Ecdysozoa</taxon>
        <taxon>Nematoda</taxon>
        <taxon>Chromadorea</taxon>
        <taxon>Rhabditida</taxon>
        <taxon>Spirurina</taxon>
        <taxon>Ascaridomorpha</taxon>
        <taxon>Ascaridoidea</taxon>
        <taxon>Toxocaridae</taxon>
        <taxon>Toxocara</taxon>
    </lineage>
</organism>
<protein>
    <submittedName>
        <fullName evidence="8">Protein KRTCAP2-like protein</fullName>
    </submittedName>
</protein>
<evidence type="ECO:0000313" key="8">
    <source>
        <dbReference type="EMBL" id="KHN72369.1"/>
    </source>
</evidence>
<evidence type="ECO:0000256" key="7">
    <source>
        <dbReference type="SAM" id="SignalP"/>
    </source>
</evidence>
<proteinExistence type="inferred from homology"/>
<keyword evidence="4 6" id="KW-1133">Transmembrane helix</keyword>